<reference evidence="19 20" key="1">
    <citation type="submission" date="2025-04" db="UniProtKB">
        <authorList>
            <consortium name="RefSeq"/>
        </authorList>
    </citation>
    <scope>IDENTIFICATION</scope>
    <source>
        <tissue evidence="19 20">Muscle</tissue>
    </source>
</reference>
<dbReference type="Pfam" id="PF00501">
    <property type="entry name" value="AMP-binding"/>
    <property type="match status" value="1"/>
</dbReference>
<evidence type="ECO:0000256" key="11">
    <source>
        <dbReference type="ARBA" id="ARBA00022946"/>
    </source>
</evidence>
<evidence type="ECO:0000256" key="15">
    <source>
        <dbReference type="ARBA" id="ARBA00048477"/>
    </source>
</evidence>
<keyword evidence="18" id="KW-1185">Reference proteome</keyword>
<dbReference type="RefSeq" id="XP_019505346.1">
    <property type="nucleotide sequence ID" value="XM_019649801.1"/>
</dbReference>
<evidence type="ECO:0000259" key="17">
    <source>
        <dbReference type="Pfam" id="PF13193"/>
    </source>
</evidence>
<dbReference type="GO" id="GO:0046872">
    <property type="term" value="F:metal ion binding"/>
    <property type="evidence" value="ECO:0007669"/>
    <property type="project" value="UniProtKB-KW"/>
</dbReference>
<dbReference type="InterPro" id="IPR045851">
    <property type="entry name" value="AMP-bd_C_sf"/>
</dbReference>
<comment type="cofactor">
    <cofactor evidence="1">
        <name>Mn(2+)</name>
        <dbReference type="ChEBI" id="CHEBI:29035"/>
    </cofactor>
</comment>
<dbReference type="SUPFAM" id="SSF56801">
    <property type="entry name" value="Acetyl-CoA synthetase-like"/>
    <property type="match status" value="1"/>
</dbReference>
<dbReference type="CTD" id="116285"/>
<evidence type="ECO:0000256" key="9">
    <source>
        <dbReference type="ARBA" id="ARBA00022840"/>
    </source>
</evidence>
<keyword evidence="12" id="KW-0443">Lipid metabolism</keyword>
<evidence type="ECO:0000256" key="10">
    <source>
        <dbReference type="ARBA" id="ARBA00022842"/>
    </source>
</evidence>
<dbReference type="EC" id="6.2.1.2" evidence="14"/>
<evidence type="ECO:0000256" key="5">
    <source>
        <dbReference type="ARBA" id="ARBA00022598"/>
    </source>
</evidence>
<dbReference type="GeneID" id="109386530"/>
<comment type="cofactor">
    <cofactor evidence="2">
        <name>Mg(2+)</name>
        <dbReference type="ChEBI" id="CHEBI:18420"/>
    </cofactor>
</comment>
<evidence type="ECO:0000256" key="4">
    <source>
        <dbReference type="ARBA" id="ARBA00006432"/>
    </source>
</evidence>
<dbReference type="GO" id="GO:0031956">
    <property type="term" value="F:medium-chain fatty acid-CoA ligase activity"/>
    <property type="evidence" value="ECO:0007669"/>
    <property type="project" value="UniProtKB-EC"/>
</dbReference>
<dbReference type="InterPro" id="IPR051087">
    <property type="entry name" value="Mitochondrial_ACSM"/>
</dbReference>
<evidence type="ECO:0000313" key="20">
    <source>
        <dbReference type="RefSeq" id="XP_019505346.1"/>
    </source>
</evidence>
<comment type="catalytic activity">
    <reaction evidence="15">
        <text>a medium-chain fatty acid + ATP + CoA = a medium-chain fatty acyl-CoA + AMP + diphosphate</text>
        <dbReference type="Rhea" id="RHEA:48340"/>
        <dbReference type="ChEBI" id="CHEBI:30616"/>
        <dbReference type="ChEBI" id="CHEBI:33019"/>
        <dbReference type="ChEBI" id="CHEBI:57287"/>
        <dbReference type="ChEBI" id="CHEBI:59558"/>
        <dbReference type="ChEBI" id="CHEBI:90546"/>
        <dbReference type="ChEBI" id="CHEBI:456215"/>
        <dbReference type="EC" id="6.2.1.2"/>
    </reaction>
    <physiologicalReaction direction="left-to-right" evidence="15">
        <dbReference type="Rhea" id="RHEA:48341"/>
    </physiologicalReaction>
</comment>
<keyword evidence="6" id="KW-0479">Metal-binding</keyword>
<evidence type="ECO:0000256" key="7">
    <source>
        <dbReference type="ARBA" id="ARBA00022741"/>
    </source>
</evidence>
<keyword evidence="9" id="KW-0067">ATP-binding</keyword>
<dbReference type="GO" id="GO:0005524">
    <property type="term" value="F:ATP binding"/>
    <property type="evidence" value="ECO:0007669"/>
    <property type="project" value="UniProtKB-KW"/>
</dbReference>
<evidence type="ECO:0000256" key="6">
    <source>
        <dbReference type="ARBA" id="ARBA00022723"/>
    </source>
</evidence>
<keyword evidence="10" id="KW-0460">Magnesium</keyword>
<dbReference type="PANTHER" id="PTHR43605">
    <property type="entry name" value="ACYL-COENZYME A SYNTHETASE"/>
    <property type="match status" value="1"/>
</dbReference>
<sequence>MQWLMRFRALWGTYKPCHGFRPAPQYLRYQSFSEVGVLRSSDHDVPKEFNFARDVVDYWTQIEKMGRRGSNPALWWVNDQGEEVKWTFGDVTDLTCRTANVLTHACDLQQGDRLILILPRIPEWWLVSLGCIRAGIIFVPGTTQMKVKDFVYRQNLSKAKGVITTDTLAPEVDSMASECPALKTKILVSDHSRKGWLDFRSLIKAASPDHTCVKSKTNDPMVIFFTSGTTGLPKMAKHSHELALRSSLPSCSRVMQMKTNDIFWCLSDPGWVTALVCSMFHPWTVGSTVFSHDLTQFDPKLIVQIMFEYPVTQCFAVPTVFRMLLQQDSASLRFPNLECCWTGGEALLLEDQQKWTQRTGVPLIELYGQTETGMATGTSKGMKIKPGSLGKAIPPFDIKVIDEKGHVLPPNTEGSIGIRIKPTRPTGLFMCYEDDPVKTAKMECGDFYNTGDKGIIDEEGYIWLLGRDDDVINASGYRIGPTEVENALAQHPAVAESAVVSSPDPVRGQVVKAFIVLTPQFLSQDLEQLAKELQQYVKSVTAPYKYPRKVEFVLELPKTVTGKIKRHELREKEFGEV</sequence>
<keyword evidence="11" id="KW-0809">Transit peptide</keyword>
<feature type="domain" description="AMP-binding enzyme C-terminal" evidence="17">
    <location>
        <begin position="483"/>
        <end position="563"/>
    </location>
</feature>
<evidence type="ECO:0000259" key="16">
    <source>
        <dbReference type="Pfam" id="PF00501"/>
    </source>
</evidence>
<comment type="similarity">
    <text evidence="4">Belongs to the ATP-dependent AMP-binding enzyme family.</text>
</comment>
<dbReference type="RefSeq" id="XP_019505345.1">
    <property type="nucleotide sequence ID" value="XM_019649800.1"/>
</dbReference>
<evidence type="ECO:0000256" key="8">
    <source>
        <dbReference type="ARBA" id="ARBA00022832"/>
    </source>
</evidence>
<dbReference type="KEGG" id="hai:109386530"/>
<protein>
    <recommendedName>
        <fullName evidence="14">medium-chain acyl-CoA ligase</fullName>
        <ecNumber evidence="14">6.2.1.2</ecNumber>
    </recommendedName>
</protein>
<name>A0A8B7RW28_HIPAR</name>
<dbReference type="Proteomes" id="UP000694851">
    <property type="component" value="Unplaced"/>
</dbReference>
<evidence type="ECO:0000313" key="21">
    <source>
        <dbReference type="RefSeq" id="XP_019505347.1"/>
    </source>
</evidence>
<keyword evidence="7" id="KW-0547">Nucleotide-binding</keyword>
<organism evidence="18 20">
    <name type="scientific">Hipposideros armiger</name>
    <name type="common">Great Himalayan leaf-nosed bat</name>
    <dbReference type="NCBI Taxonomy" id="186990"/>
    <lineage>
        <taxon>Eukaryota</taxon>
        <taxon>Metazoa</taxon>
        <taxon>Chordata</taxon>
        <taxon>Craniata</taxon>
        <taxon>Vertebrata</taxon>
        <taxon>Euteleostomi</taxon>
        <taxon>Mammalia</taxon>
        <taxon>Eutheria</taxon>
        <taxon>Laurasiatheria</taxon>
        <taxon>Chiroptera</taxon>
        <taxon>Yinpterochiroptera</taxon>
        <taxon>Rhinolophoidea</taxon>
        <taxon>Hipposideridae</taxon>
        <taxon>Hipposideros</taxon>
    </lineage>
</organism>
<proteinExistence type="inferred from homology"/>
<dbReference type="InterPro" id="IPR020845">
    <property type="entry name" value="AMP-binding_CS"/>
</dbReference>
<keyword evidence="8" id="KW-0276">Fatty acid metabolism</keyword>
<evidence type="ECO:0000256" key="12">
    <source>
        <dbReference type="ARBA" id="ARBA00023098"/>
    </source>
</evidence>
<evidence type="ECO:0000256" key="1">
    <source>
        <dbReference type="ARBA" id="ARBA00001936"/>
    </source>
</evidence>
<feature type="domain" description="AMP-dependent synthetase/ligase" evidence="16">
    <location>
        <begin position="67"/>
        <end position="419"/>
    </location>
</feature>
<evidence type="ECO:0000256" key="13">
    <source>
        <dbReference type="ARBA" id="ARBA00023128"/>
    </source>
</evidence>
<evidence type="ECO:0000256" key="3">
    <source>
        <dbReference type="ARBA" id="ARBA00004173"/>
    </source>
</evidence>
<evidence type="ECO:0000256" key="2">
    <source>
        <dbReference type="ARBA" id="ARBA00001946"/>
    </source>
</evidence>
<dbReference type="GO" id="GO:0006637">
    <property type="term" value="P:acyl-CoA metabolic process"/>
    <property type="evidence" value="ECO:0007669"/>
    <property type="project" value="TreeGrafter"/>
</dbReference>
<comment type="subcellular location">
    <subcellularLocation>
        <location evidence="3">Mitochondrion</location>
    </subcellularLocation>
</comment>
<dbReference type="InterPro" id="IPR000873">
    <property type="entry name" value="AMP-dep_synth/lig_dom"/>
</dbReference>
<dbReference type="OrthoDB" id="6614653at2759"/>
<dbReference type="AlphaFoldDB" id="A0A8B7RW28"/>
<evidence type="ECO:0000313" key="18">
    <source>
        <dbReference type="Proteomes" id="UP000694851"/>
    </source>
</evidence>
<keyword evidence="13" id="KW-0496">Mitochondrion</keyword>
<dbReference type="InterPro" id="IPR042099">
    <property type="entry name" value="ANL_N_sf"/>
</dbReference>
<gene>
    <name evidence="19 20 21" type="primary">ACSM1</name>
</gene>
<dbReference type="InterPro" id="IPR025110">
    <property type="entry name" value="AMP-bd_C"/>
</dbReference>
<dbReference type="FunFam" id="3.30.300.30:FF:000005">
    <property type="entry name" value="Acyl-coenzyme A synthetase ACSM5, mitochondrial"/>
    <property type="match status" value="1"/>
</dbReference>
<keyword evidence="5" id="KW-0436">Ligase</keyword>
<dbReference type="Gene3D" id="3.30.300.30">
    <property type="match status" value="1"/>
</dbReference>
<dbReference type="FunFam" id="3.40.50.12780:FF:000007">
    <property type="entry name" value="Acyl-coenzyme A synthetase ACSM2A, mitochondrial"/>
    <property type="match status" value="1"/>
</dbReference>
<dbReference type="Gene3D" id="3.40.50.12780">
    <property type="entry name" value="N-terminal domain of ligase-like"/>
    <property type="match status" value="1"/>
</dbReference>
<evidence type="ECO:0000256" key="14">
    <source>
        <dbReference type="ARBA" id="ARBA00039009"/>
    </source>
</evidence>
<dbReference type="PROSITE" id="PS00455">
    <property type="entry name" value="AMP_BINDING"/>
    <property type="match status" value="1"/>
</dbReference>
<dbReference type="Pfam" id="PF13193">
    <property type="entry name" value="AMP-binding_C"/>
    <property type="match status" value="1"/>
</dbReference>
<dbReference type="RefSeq" id="XP_019505347.1">
    <property type="nucleotide sequence ID" value="XM_019649802.1"/>
</dbReference>
<dbReference type="PANTHER" id="PTHR43605:SF5">
    <property type="entry name" value="ACYL-COENZYME A SYNTHETASE ACSM1, MITOCHONDRIAL"/>
    <property type="match status" value="1"/>
</dbReference>
<dbReference type="GO" id="GO:0006633">
    <property type="term" value="P:fatty acid biosynthetic process"/>
    <property type="evidence" value="ECO:0007669"/>
    <property type="project" value="TreeGrafter"/>
</dbReference>
<accession>A0A8B7RW28</accession>
<dbReference type="GO" id="GO:0004321">
    <property type="term" value="F:fatty-acyl-CoA synthase activity"/>
    <property type="evidence" value="ECO:0007669"/>
    <property type="project" value="TreeGrafter"/>
</dbReference>
<dbReference type="GO" id="GO:0005759">
    <property type="term" value="C:mitochondrial matrix"/>
    <property type="evidence" value="ECO:0007669"/>
    <property type="project" value="TreeGrafter"/>
</dbReference>
<evidence type="ECO:0000313" key="19">
    <source>
        <dbReference type="RefSeq" id="XP_019505345.1"/>
    </source>
</evidence>